<name>A0A2P5EID2_TREOI</name>
<dbReference type="Proteomes" id="UP000237000">
    <property type="component" value="Unassembled WGS sequence"/>
</dbReference>
<dbReference type="EMBL" id="JXTC01000150">
    <property type="protein sequence ID" value="PON85297.1"/>
    <property type="molecule type" value="Genomic_DNA"/>
</dbReference>
<protein>
    <submittedName>
        <fullName evidence="1">Uncharacterized protein</fullName>
    </submittedName>
</protein>
<reference evidence="2" key="1">
    <citation type="submission" date="2016-06" db="EMBL/GenBank/DDBJ databases">
        <title>Parallel loss of symbiosis genes in relatives of nitrogen-fixing non-legume Parasponia.</title>
        <authorList>
            <person name="Van Velzen R."/>
            <person name="Holmer R."/>
            <person name="Bu F."/>
            <person name="Rutten L."/>
            <person name="Van Zeijl A."/>
            <person name="Liu W."/>
            <person name="Santuari L."/>
            <person name="Cao Q."/>
            <person name="Sharma T."/>
            <person name="Shen D."/>
            <person name="Roswanjaya Y."/>
            <person name="Wardhani T."/>
            <person name="Kalhor M.S."/>
            <person name="Jansen J."/>
            <person name="Van den Hoogen J."/>
            <person name="Gungor B."/>
            <person name="Hartog M."/>
            <person name="Hontelez J."/>
            <person name="Verver J."/>
            <person name="Yang W.-C."/>
            <person name="Schijlen E."/>
            <person name="Repin R."/>
            <person name="Schilthuizen M."/>
            <person name="Schranz E."/>
            <person name="Heidstra R."/>
            <person name="Miyata K."/>
            <person name="Fedorova E."/>
            <person name="Kohlen W."/>
            <person name="Bisseling T."/>
            <person name="Smit S."/>
            <person name="Geurts R."/>
        </authorList>
    </citation>
    <scope>NUCLEOTIDE SEQUENCE [LARGE SCALE GENOMIC DNA]</scope>
    <source>
        <strain evidence="2">cv. RG33-2</strain>
    </source>
</reference>
<comment type="caution">
    <text evidence="1">The sequence shown here is derived from an EMBL/GenBank/DDBJ whole genome shotgun (WGS) entry which is preliminary data.</text>
</comment>
<dbReference type="AlphaFoldDB" id="A0A2P5EID2"/>
<dbReference type="OrthoDB" id="60860at2759"/>
<dbReference type="PANTHER" id="PTHR48238">
    <property type="entry name" value="BNACNNG09570D PROTEIN"/>
    <property type="match status" value="1"/>
</dbReference>
<dbReference type="InParanoid" id="A0A2P5EID2"/>
<organism evidence="1 2">
    <name type="scientific">Trema orientale</name>
    <name type="common">Charcoal tree</name>
    <name type="synonym">Celtis orientalis</name>
    <dbReference type="NCBI Taxonomy" id="63057"/>
    <lineage>
        <taxon>Eukaryota</taxon>
        <taxon>Viridiplantae</taxon>
        <taxon>Streptophyta</taxon>
        <taxon>Embryophyta</taxon>
        <taxon>Tracheophyta</taxon>
        <taxon>Spermatophyta</taxon>
        <taxon>Magnoliopsida</taxon>
        <taxon>eudicotyledons</taxon>
        <taxon>Gunneridae</taxon>
        <taxon>Pentapetalae</taxon>
        <taxon>rosids</taxon>
        <taxon>fabids</taxon>
        <taxon>Rosales</taxon>
        <taxon>Cannabaceae</taxon>
        <taxon>Trema</taxon>
    </lineage>
</organism>
<sequence length="199" mass="21544">MFGQIRASSSSLESLERPTSKILKEDSLSIYEATLVKLKLGSQSYLSFPSEKVGHIDAVLVSSSTSLEPMKVDVNSSVSTSQDCPEFTGSLNEEVTTMDTDYLSTSTHPSSRLTNSVSSSKQRQESAASIFYLFSKFKNAQNAVSSSSEDSVTADNCYSVSIPTNFSSCQSVDSTEQESEQEFVTSLRVNPFVSSELGS</sequence>
<proteinExistence type="predicted"/>
<keyword evidence="2" id="KW-1185">Reference proteome</keyword>
<evidence type="ECO:0000313" key="2">
    <source>
        <dbReference type="Proteomes" id="UP000237000"/>
    </source>
</evidence>
<evidence type="ECO:0000313" key="1">
    <source>
        <dbReference type="EMBL" id="PON85297.1"/>
    </source>
</evidence>
<dbReference type="PANTHER" id="PTHR48238:SF1">
    <property type="entry name" value="(RAPE) HYPOTHETICAL PROTEIN"/>
    <property type="match status" value="1"/>
</dbReference>
<accession>A0A2P5EID2</accession>
<gene>
    <name evidence="1" type="ORF">TorRG33x02_189650</name>
</gene>